<evidence type="ECO:0000313" key="5">
    <source>
        <dbReference type="Proteomes" id="UP000184440"/>
    </source>
</evidence>
<dbReference type="SMART" id="SM00267">
    <property type="entry name" value="GGDEF"/>
    <property type="match status" value="1"/>
</dbReference>
<dbReference type="InterPro" id="IPR029787">
    <property type="entry name" value="Nucleotide_cyclase"/>
</dbReference>
<sequence length="658" mass="71823">MFYADVRNVLTWFGRSFWQKLPRGRPPGDPTWASRHRAILGLLIAHVVVLPVYGLVQGYSLTRCLLSVSPLALHAAIAAADHLSQRVRAGAATLGVMASSAVVVSFSHGMTEAHFHFFVMLFVITLYQDWLTFLLAIGFVLFEHAIVGLLTPGDVYGHSAAVHDPVKYALIHAGYVAGAAVAAVANWRMTDRAEQSTRQLTRQLEYEVSHDPLTGALNRREFENRITDVLTRVEDSDATVVCVLDLDRFKIVNDTCGHPAGDQLLVEVCWVLSDVLAPEDTLARLGGDEFGLLIERPTVEDAVAMAETACAALTAYRFRTDDRTFSAGASIGVLPLFGQVEYVEEALQLADAALYTAKEAGRGRVHVHHQGDAELNRRQSDSIWAGALLDALHEDRIELVYQPIVPTTPTEEETGRIGEILVRLCESDGALISPGLFFPAAERYDLLPALDRRVVAKAMSLLAAHYPPDTPTNDDLYTINLAGPSIGDEAFLAFVHAQLAEHRLAPSLLCFEITETVAITNLRVARRFITELRSTGCRFALDDFGSGLSSFAYLKNLPVDFLKIDGRFVQTITHDPVDRTMVAAVNQIGHEMGLRTVAEFVEDDETLAVLREIGVDYGQGYGLGRPGLLTSWLADRRPLSGARGDDATRAAGTAAALA</sequence>
<dbReference type="PROSITE" id="PS50883">
    <property type="entry name" value="EAL"/>
    <property type="match status" value="1"/>
</dbReference>
<feature type="domain" description="GGDEF" evidence="3">
    <location>
        <begin position="237"/>
        <end position="370"/>
    </location>
</feature>
<feature type="transmembrane region" description="Helical" evidence="1">
    <location>
        <begin position="118"/>
        <end position="142"/>
    </location>
</feature>
<dbReference type="Proteomes" id="UP000184440">
    <property type="component" value="Unassembled WGS sequence"/>
</dbReference>
<accession>A0A1M7RPJ9</accession>
<dbReference type="SMART" id="SM00052">
    <property type="entry name" value="EAL"/>
    <property type="match status" value="1"/>
</dbReference>
<evidence type="ECO:0000259" key="2">
    <source>
        <dbReference type="PROSITE" id="PS50883"/>
    </source>
</evidence>
<dbReference type="NCBIfam" id="TIGR00254">
    <property type="entry name" value="GGDEF"/>
    <property type="match status" value="1"/>
</dbReference>
<dbReference type="PROSITE" id="PS50887">
    <property type="entry name" value="GGDEF"/>
    <property type="match status" value="1"/>
</dbReference>
<dbReference type="STRING" id="134849.SAMN05443668_13146"/>
<organism evidence="4 5">
    <name type="scientific">Cryptosporangium aurantiacum</name>
    <dbReference type="NCBI Taxonomy" id="134849"/>
    <lineage>
        <taxon>Bacteria</taxon>
        <taxon>Bacillati</taxon>
        <taxon>Actinomycetota</taxon>
        <taxon>Actinomycetes</taxon>
        <taxon>Cryptosporangiales</taxon>
        <taxon>Cryptosporangiaceae</taxon>
        <taxon>Cryptosporangium</taxon>
    </lineage>
</organism>
<dbReference type="SUPFAM" id="SSF141868">
    <property type="entry name" value="EAL domain-like"/>
    <property type="match status" value="1"/>
</dbReference>
<dbReference type="CDD" id="cd01949">
    <property type="entry name" value="GGDEF"/>
    <property type="match status" value="1"/>
</dbReference>
<keyword evidence="1" id="KW-0472">Membrane</keyword>
<dbReference type="Gene3D" id="3.30.70.270">
    <property type="match status" value="1"/>
</dbReference>
<dbReference type="InterPro" id="IPR035919">
    <property type="entry name" value="EAL_sf"/>
</dbReference>
<dbReference type="AlphaFoldDB" id="A0A1M7RPJ9"/>
<feature type="transmembrane region" description="Helical" evidence="1">
    <location>
        <begin position="38"/>
        <end position="56"/>
    </location>
</feature>
<keyword evidence="1" id="KW-1133">Transmembrane helix</keyword>
<dbReference type="Gene3D" id="3.20.20.450">
    <property type="entry name" value="EAL domain"/>
    <property type="match status" value="1"/>
</dbReference>
<protein>
    <submittedName>
        <fullName evidence="4">Diguanylate cyclase (GGDEF) domain-containing protein</fullName>
    </submittedName>
</protein>
<dbReference type="Pfam" id="PF00990">
    <property type="entry name" value="GGDEF"/>
    <property type="match status" value="1"/>
</dbReference>
<feature type="transmembrane region" description="Helical" evidence="1">
    <location>
        <begin position="86"/>
        <end position="106"/>
    </location>
</feature>
<keyword evidence="1" id="KW-0812">Transmembrane</keyword>
<dbReference type="CDD" id="cd01948">
    <property type="entry name" value="EAL"/>
    <property type="match status" value="1"/>
</dbReference>
<keyword evidence="5" id="KW-1185">Reference proteome</keyword>
<evidence type="ECO:0000313" key="4">
    <source>
        <dbReference type="EMBL" id="SHN47998.1"/>
    </source>
</evidence>
<evidence type="ECO:0000256" key="1">
    <source>
        <dbReference type="SAM" id="Phobius"/>
    </source>
</evidence>
<dbReference type="Pfam" id="PF00563">
    <property type="entry name" value="EAL"/>
    <property type="match status" value="1"/>
</dbReference>
<name>A0A1M7RPJ9_9ACTN</name>
<gene>
    <name evidence="4" type="ORF">SAMN05443668_13146</name>
</gene>
<dbReference type="SUPFAM" id="SSF55073">
    <property type="entry name" value="Nucleotide cyclase"/>
    <property type="match status" value="1"/>
</dbReference>
<dbReference type="InterPro" id="IPR043128">
    <property type="entry name" value="Rev_trsase/Diguanyl_cyclase"/>
</dbReference>
<dbReference type="InterPro" id="IPR050706">
    <property type="entry name" value="Cyclic-di-GMP_PDE-like"/>
</dbReference>
<reference evidence="4 5" key="1">
    <citation type="submission" date="2016-11" db="EMBL/GenBank/DDBJ databases">
        <authorList>
            <person name="Jaros S."/>
            <person name="Januszkiewicz K."/>
            <person name="Wedrychowicz H."/>
        </authorList>
    </citation>
    <scope>NUCLEOTIDE SEQUENCE [LARGE SCALE GENOMIC DNA]</scope>
    <source>
        <strain evidence="4 5">DSM 46144</strain>
    </source>
</reference>
<dbReference type="PANTHER" id="PTHR33121">
    <property type="entry name" value="CYCLIC DI-GMP PHOSPHODIESTERASE PDEF"/>
    <property type="match status" value="1"/>
</dbReference>
<feature type="domain" description="EAL" evidence="2">
    <location>
        <begin position="381"/>
        <end position="640"/>
    </location>
</feature>
<proteinExistence type="predicted"/>
<evidence type="ECO:0000259" key="3">
    <source>
        <dbReference type="PROSITE" id="PS50887"/>
    </source>
</evidence>
<dbReference type="InterPro" id="IPR001633">
    <property type="entry name" value="EAL_dom"/>
</dbReference>
<dbReference type="PANTHER" id="PTHR33121:SF23">
    <property type="entry name" value="CYCLIC DI-GMP PHOSPHODIESTERASE PDEB"/>
    <property type="match status" value="1"/>
</dbReference>
<dbReference type="InterPro" id="IPR000160">
    <property type="entry name" value="GGDEF_dom"/>
</dbReference>
<dbReference type="EMBL" id="FRCS01000031">
    <property type="protein sequence ID" value="SHN47998.1"/>
    <property type="molecule type" value="Genomic_DNA"/>
</dbReference>
<dbReference type="GO" id="GO:0071111">
    <property type="term" value="F:cyclic-guanylate-specific phosphodiesterase activity"/>
    <property type="evidence" value="ECO:0007669"/>
    <property type="project" value="InterPro"/>
</dbReference>